<evidence type="ECO:0000256" key="3">
    <source>
        <dbReference type="ARBA" id="ARBA00022679"/>
    </source>
</evidence>
<keyword evidence="3 5" id="KW-0808">Transferase</keyword>
<sequence length="444" mass="50200">MADTLPGNSIDPADRIRANSRKTADSGSSIGSFFNNAPLAGYIFWKLYFYCQITQSHMIAMISHLRLLPLNHLLPRLKTMISVILVNYHASRLAIKAVASVIDQANIEKPEIIVIDNSTSESEHAFMRAHLPDEVTYIINQHNTGFAQACNQAYSRSSGKFILLLNPDARLLPDALSRLSDCLIKHPDAGAVGPRVYWDDDCRFFMPPSTFPSNTGFYKEAVSRLHPYLASYPSFDFRKKALQSWTCTAPITVEALSGGHVLLRRDAIEQCGGLFDERFFMYWEDSDLMHRLKKTGYRVYMEPTAGCLHYYEHTSTKDELIARGWPAYLDKNLAHTTGFQIANWLNQRLPPAVVPDIEPLACHDEKLSFPVPAELSNAWLLELGTRPQFIPAIGLFGSGPTAEVSTALFKRLREKTYYARLSAPNSRPDLVYYWQWQGYSPDTH</sequence>
<evidence type="ECO:0000313" key="5">
    <source>
        <dbReference type="EMBL" id="SET22935.1"/>
    </source>
</evidence>
<keyword evidence="6" id="KW-1185">Reference proteome</keyword>
<gene>
    <name evidence="5" type="ORF">SAMN05216326_11630</name>
</gene>
<dbReference type="PANTHER" id="PTHR43179">
    <property type="entry name" value="RHAMNOSYLTRANSFERASE WBBL"/>
    <property type="match status" value="1"/>
</dbReference>
<dbReference type="Gene3D" id="3.90.550.10">
    <property type="entry name" value="Spore Coat Polysaccharide Biosynthesis Protein SpsA, Chain A"/>
    <property type="match status" value="1"/>
</dbReference>
<dbReference type="AlphaFoldDB" id="A0A1I0CU76"/>
<proteinExistence type="inferred from homology"/>
<dbReference type="Proteomes" id="UP000199345">
    <property type="component" value="Unassembled WGS sequence"/>
</dbReference>
<reference evidence="6" key="1">
    <citation type="submission" date="2016-10" db="EMBL/GenBank/DDBJ databases">
        <authorList>
            <person name="Varghese N."/>
            <person name="Submissions S."/>
        </authorList>
    </citation>
    <scope>NUCLEOTIDE SEQUENCE [LARGE SCALE GENOMIC DNA]</scope>
    <source>
        <strain evidence="6">Nm71</strain>
    </source>
</reference>
<keyword evidence="2" id="KW-0328">Glycosyltransferase</keyword>
<dbReference type="InterPro" id="IPR001173">
    <property type="entry name" value="Glyco_trans_2-like"/>
</dbReference>
<feature type="domain" description="Glycosyltransferase 2-like" evidence="4">
    <location>
        <begin position="82"/>
        <end position="223"/>
    </location>
</feature>
<protein>
    <submittedName>
        <fullName evidence="5">Glycosyltransferase, GT2 family</fullName>
    </submittedName>
</protein>
<evidence type="ECO:0000256" key="1">
    <source>
        <dbReference type="ARBA" id="ARBA00006739"/>
    </source>
</evidence>
<evidence type="ECO:0000256" key="2">
    <source>
        <dbReference type="ARBA" id="ARBA00022676"/>
    </source>
</evidence>
<dbReference type="SUPFAM" id="SSF53448">
    <property type="entry name" value="Nucleotide-diphospho-sugar transferases"/>
    <property type="match status" value="1"/>
</dbReference>
<dbReference type="GO" id="GO:0016757">
    <property type="term" value="F:glycosyltransferase activity"/>
    <property type="evidence" value="ECO:0007669"/>
    <property type="project" value="UniProtKB-KW"/>
</dbReference>
<comment type="similarity">
    <text evidence="1">Belongs to the glycosyltransferase 2 family.</text>
</comment>
<dbReference type="EMBL" id="FOIA01000016">
    <property type="protein sequence ID" value="SET22935.1"/>
    <property type="molecule type" value="Genomic_DNA"/>
</dbReference>
<dbReference type="OrthoDB" id="9771846at2"/>
<dbReference type="InterPro" id="IPR029044">
    <property type="entry name" value="Nucleotide-diphossugar_trans"/>
</dbReference>
<dbReference type="RefSeq" id="WP_143058779.1">
    <property type="nucleotide sequence ID" value="NZ_FOIA01000016.1"/>
</dbReference>
<organism evidence="5 6">
    <name type="scientific">Nitrosomonas marina</name>
    <dbReference type="NCBI Taxonomy" id="917"/>
    <lineage>
        <taxon>Bacteria</taxon>
        <taxon>Pseudomonadati</taxon>
        <taxon>Pseudomonadota</taxon>
        <taxon>Betaproteobacteria</taxon>
        <taxon>Nitrosomonadales</taxon>
        <taxon>Nitrosomonadaceae</taxon>
        <taxon>Nitrosomonas</taxon>
    </lineage>
</organism>
<dbReference type="Pfam" id="PF00535">
    <property type="entry name" value="Glycos_transf_2"/>
    <property type="match status" value="1"/>
</dbReference>
<accession>A0A1I0CU76</accession>
<dbReference type="PANTHER" id="PTHR43179:SF12">
    <property type="entry name" value="GALACTOFURANOSYLTRANSFERASE GLFT2"/>
    <property type="match status" value="1"/>
</dbReference>
<dbReference type="CDD" id="cd04186">
    <property type="entry name" value="GT_2_like_c"/>
    <property type="match status" value="1"/>
</dbReference>
<name>A0A1I0CU76_9PROT</name>
<evidence type="ECO:0000313" key="6">
    <source>
        <dbReference type="Proteomes" id="UP000199345"/>
    </source>
</evidence>
<evidence type="ECO:0000259" key="4">
    <source>
        <dbReference type="Pfam" id="PF00535"/>
    </source>
</evidence>